<dbReference type="GeneID" id="73332300"/>
<dbReference type="AlphaFoldDB" id="A0AA37URR8"/>
<sequence length="94" mass="10825">MSPAIFESHRRTPSGQDPDRRKSGSGFLFLNNRFKSMYRLSRFPLFYAGSWTRFARTGCNSVRRGFDDPHQTCISLELSNGRQPQALEFIGLHI</sequence>
<evidence type="ECO:0000313" key="2">
    <source>
        <dbReference type="EMBL" id="GKT51317.1"/>
    </source>
</evidence>
<protein>
    <submittedName>
        <fullName evidence="2">Uncharacterized protein</fullName>
    </submittedName>
</protein>
<evidence type="ECO:0000256" key="1">
    <source>
        <dbReference type="SAM" id="MobiDB-lite"/>
    </source>
</evidence>
<organism evidence="2 3">
    <name type="scientific">Colletotrichum spaethianum</name>
    <dbReference type="NCBI Taxonomy" id="700344"/>
    <lineage>
        <taxon>Eukaryota</taxon>
        <taxon>Fungi</taxon>
        <taxon>Dikarya</taxon>
        <taxon>Ascomycota</taxon>
        <taxon>Pezizomycotina</taxon>
        <taxon>Sordariomycetes</taxon>
        <taxon>Hypocreomycetidae</taxon>
        <taxon>Glomerellales</taxon>
        <taxon>Glomerellaceae</taxon>
        <taxon>Colletotrichum</taxon>
        <taxon>Colletotrichum spaethianum species complex</taxon>
    </lineage>
</organism>
<dbReference type="EMBL" id="BQXU01000047">
    <property type="protein sequence ID" value="GKT51317.1"/>
    <property type="molecule type" value="Genomic_DNA"/>
</dbReference>
<gene>
    <name evidence="2" type="ORF">ColSpa_11498</name>
</gene>
<proteinExistence type="predicted"/>
<dbReference type="Proteomes" id="UP001055115">
    <property type="component" value="Unassembled WGS sequence"/>
</dbReference>
<reference evidence="2 3" key="1">
    <citation type="submission" date="2022-03" db="EMBL/GenBank/DDBJ databases">
        <title>Genome data of Colletotrichum spp.</title>
        <authorList>
            <person name="Utami Y.D."/>
            <person name="Hiruma K."/>
        </authorList>
    </citation>
    <scope>NUCLEOTIDE SEQUENCE [LARGE SCALE GENOMIC DNA]</scope>
    <source>
        <strain evidence="2 3">MAFF 239500</strain>
    </source>
</reference>
<evidence type="ECO:0000313" key="3">
    <source>
        <dbReference type="Proteomes" id="UP001055115"/>
    </source>
</evidence>
<keyword evidence="3" id="KW-1185">Reference proteome</keyword>
<feature type="region of interest" description="Disordered" evidence="1">
    <location>
        <begin position="1"/>
        <end position="24"/>
    </location>
</feature>
<comment type="caution">
    <text evidence="2">The sequence shown here is derived from an EMBL/GenBank/DDBJ whole genome shotgun (WGS) entry which is preliminary data.</text>
</comment>
<dbReference type="RefSeq" id="XP_049133667.1">
    <property type="nucleotide sequence ID" value="XM_049277710.1"/>
</dbReference>
<accession>A0AA37URR8</accession>
<name>A0AA37URR8_9PEZI</name>